<name>A0AAN0M8K9_9RHOB</name>
<gene>
    <name evidence="6" type="ORF">AABB28_17220</name>
</gene>
<dbReference type="SUPFAM" id="SSF51182">
    <property type="entry name" value="RmlC-like cupins"/>
    <property type="match status" value="1"/>
</dbReference>
<dbReference type="SUPFAM" id="SSF46689">
    <property type="entry name" value="Homeodomain-like"/>
    <property type="match status" value="1"/>
</dbReference>
<sequence>MNEEIDAAPQQCVCYFDHMVQTLLHTDILADGTQIRLTRATLAPSRPRTLHDHDFYELFWVQNGKVRHHLPGGTDTLGEGDIVFLQPGQLHALQGRGEHALVVTLCIHPETINALVARHPRVDGHLFWAPNGPIQTHRDIRQLATLNHAAVQLENSPCDTLSAEAFLLPLCADLTANAFAGNIPHWLATACTAAKTPEVFRDGSTGLVAIAGKAHPHVSRMMRKYLGQTPSDYVNHIRMEHAARALTTDNEAISEIAIDCGIPNMSHFHKLFRKAHGLTPLQYRQKYQKQVVQPT</sequence>
<evidence type="ECO:0000313" key="7">
    <source>
        <dbReference type="Proteomes" id="UP001451782"/>
    </source>
</evidence>
<keyword evidence="1" id="KW-0805">Transcription regulation</keyword>
<dbReference type="InterPro" id="IPR018062">
    <property type="entry name" value="HTH_AraC-typ_CS"/>
</dbReference>
<dbReference type="EMBL" id="CP151762">
    <property type="protein sequence ID" value="WZU63551.1"/>
    <property type="molecule type" value="Genomic_DNA"/>
</dbReference>
<feature type="domain" description="HTH araC/xylS-type" evidence="5">
    <location>
        <begin position="217"/>
        <end position="286"/>
    </location>
</feature>
<dbReference type="AlphaFoldDB" id="A0AAN0M8K9"/>
<keyword evidence="4" id="KW-0804">Transcription</keyword>
<dbReference type="InterPro" id="IPR011051">
    <property type="entry name" value="RmlC_Cupin_sf"/>
</dbReference>
<dbReference type="PANTHER" id="PTHR43280:SF2">
    <property type="entry name" value="HTH-TYPE TRANSCRIPTIONAL REGULATOR EXSA"/>
    <property type="match status" value="1"/>
</dbReference>
<accession>A0AAN0M8K9</accession>
<dbReference type="PROSITE" id="PS00041">
    <property type="entry name" value="HTH_ARAC_FAMILY_1"/>
    <property type="match status" value="1"/>
</dbReference>
<keyword evidence="2" id="KW-0238">DNA-binding</keyword>
<dbReference type="Pfam" id="PF02311">
    <property type="entry name" value="AraC_binding"/>
    <property type="match status" value="1"/>
</dbReference>
<protein>
    <submittedName>
        <fullName evidence="6">AraC family transcriptional regulator</fullName>
    </submittedName>
</protein>
<dbReference type="InterPro" id="IPR003313">
    <property type="entry name" value="AraC-bd"/>
</dbReference>
<dbReference type="PRINTS" id="PR00032">
    <property type="entry name" value="HTHARAC"/>
</dbReference>
<dbReference type="InterPro" id="IPR014710">
    <property type="entry name" value="RmlC-like_jellyroll"/>
</dbReference>
<evidence type="ECO:0000259" key="5">
    <source>
        <dbReference type="PROSITE" id="PS01124"/>
    </source>
</evidence>
<dbReference type="GO" id="GO:0043565">
    <property type="term" value="F:sequence-specific DNA binding"/>
    <property type="evidence" value="ECO:0007669"/>
    <property type="project" value="InterPro"/>
</dbReference>
<dbReference type="InterPro" id="IPR009057">
    <property type="entry name" value="Homeodomain-like_sf"/>
</dbReference>
<dbReference type="GO" id="GO:0003700">
    <property type="term" value="F:DNA-binding transcription factor activity"/>
    <property type="evidence" value="ECO:0007669"/>
    <property type="project" value="InterPro"/>
</dbReference>
<reference evidence="6 7" key="1">
    <citation type="submission" date="2024-04" db="EMBL/GenBank/DDBJ databases">
        <title>Phylogenomic analyses of a clade within the roseobacter group suggest taxonomic reassignments of species of the genera Aestuariivita, Citreicella, Loktanella, Nautella, Pelagibaca, Ruegeria, Thalassobius, Thiobacimonas and Tropicibacter, and the proposal o.</title>
        <authorList>
            <person name="Jeon C.O."/>
        </authorList>
    </citation>
    <scope>NUCLEOTIDE SEQUENCE [LARGE SCALE GENOMIC DNA]</scope>
    <source>
        <strain evidence="6 7">G8-12</strain>
    </source>
</reference>
<dbReference type="PANTHER" id="PTHR43280">
    <property type="entry name" value="ARAC-FAMILY TRANSCRIPTIONAL REGULATOR"/>
    <property type="match status" value="1"/>
</dbReference>
<proteinExistence type="predicted"/>
<keyword evidence="3" id="KW-0010">Activator</keyword>
<evidence type="ECO:0000256" key="2">
    <source>
        <dbReference type="ARBA" id="ARBA00023125"/>
    </source>
</evidence>
<dbReference type="PROSITE" id="PS01124">
    <property type="entry name" value="HTH_ARAC_FAMILY_2"/>
    <property type="match status" value="1"/>
</dbReference>
<dbReference type="Gene3D" id="2.60.120.10">
    <property type="entry name" value="Jelly Rolls"/>
    <property type="match status" value="1"/>
</dbReference>
<dbReference type="InterPro" id="IPR020449">
    <property type="entry name" value="Tscrpt_reg_AraC-type_HTH"/>
</dbReference>
<evidence type="ECO:0000256" key="4">
    <source>
        <dbReference type="ARBA" id="ARBA00023163"/>
    </source>
</evidence>
<dbReference type="RefSeq" id="WP_342069932.1">
    <property type="nucleotide sequence ID" value="NZ_CP151762.1"/>
</dbReference>
<organism evidence="6 7">
    <name type="scientific">Yoonia algicola</name>
    <dbReference type="NCBI Taxonomy" id="3137368"/>
    <lineage>
        <taxon>Bacteria</taxon>
        <taxon>Pseudomonadati</taxon>
        <taxon>Pseudomonadota</taxon>
        <taxon>Alphaproteobacteria</taxon>
        <taxon>Rhodobacterales</taxon>
        <taxon>Paracoccaceae</taxon>
        <taxon>Yoonia</taxon>
    </lineage>
</organism>
<dbReference type="KEGG" id="yag:AABB28_17220"/>
<dbReference type="Gene3D" id="1.10.10.60">
    <property type="entry name" value="Homeodomain-like"/>
    <property type="match status" value="2"/>
</dbReference>
<evidence type="ECO:0000313" key="6">
    <source>
        <dbReference type="EMBL" id="WZU63551.1"/>
    </source>
</evidence>
<dbReference type="SMART" id="SM00342">
    <property type="entry name" value="HTH_ARAC"/>
    <property type="match status" value="1"/>
</dbReference>
<evidence type="ECO:0000256" key="1">
    <source>
        <dbReference type="ARBA" id="ARBA00023015"/>
    </source>
</evidence>
<dbReference type="Proteomes" id="UP001451782">
    <property type="component" value="Chromosome"/>
</dbReference>
<dbReference type="CDD" id="cd02208">
    <property type="entry name" value="cupin_RmlC-like"/>
    <property type="match status" value="1"/>
</dbReference>
<dbReference type="Pfam" id="PF12833">
    <property type="entry name" value="HTH_18"/>
    <property type="match status" value="1"/>
</dbReference>
<dbReference type="InterPro" id="IPR018060">
    <property type="entry name" value="HTH_AraC"/>
</dbReference>
<keyword evidence="7" id="KW-1185">Reference proteome</keyword>
<evidence type="ECO:0000256" key="3">
    <source>
        <dbReference type="ARBA" id="ARBA00023159"/>
    </source>
</evidence>